<evidence type="ECO:0000256" key="2">
    <source>
        <dbReference type="ARBA" id="ARBA00022603"/>
    </source>
</evidence>
<protein>
    <recommendedName>
        <fullName evidence="6">RNA methyltransferase</fullName>
        <ecNumber evidence="6">2.1.1.-</ecNumber>
    </recommendedName>
</protein>
<dbReference type="FunCoup" id="A0A7M7K6T4">
    <property type="interactions" value="513"/>
</dbReference>
<dbReference type="InterPro" id="IPR039772">
    <property type="entry name" value="Bin3-like"/>
</dbReference>
<dbReference type="PANTHER" id="PTHR12315">
    <property type="entry name" value="BICOID-INTERACTING PROTEIN RELATED"/>
    <property type="match status" value="1"/>
</dbReference>
<reference evidence="8" key="1">
    <citation type="submission" date="2021-01" db="UniProtKB">
        <authorList>
            <consortium name="EnsemblMetazoa"/>
        </authorList>
    </citation>
    <scope>IDENTIFICATION</scope>
</reference>
<dbReference type="AlphaFoldDB" id="A0A7M7K6T4"/>
<dbReference type="OrthoDB" id="273070at2759"/>
<name>A0A7M7K6T4_VARDE</name>
<dbReference type="InterPro" id="IPR010675">
    <property type="entry name" value="Bin3_C"/>
</dbReference>
<keyword evidence="4 5" id="KW-0949">S-adenosyl-L-methionine</keyword>
<dbReference type="GO" id="GO:2000632">
    <property type="term" value="P:negative regulation of pre-miRNA processing"/>
    <property type="evidence" value="ECO:0007669"/>
    <property type="project" value="TreeGrafter"/>
</dbReference>
<dbReference type="Proteomes" id="UP000594260">
    <property type="component" value="Unplaced"/>
</dbReference>
<dbReference type="EnsemblMetazoa" id="XM_022806779">
    <property type="protein sequence ID" value="XP_022662514"/>
    <property type="gene ID" value="LOC111250869"/>
</dbReference>
<feature type="domain" description="Bin3-type SAM" evidence="7">
    <location>
        <begin position="1"/>
        <end position="266"/>
    </location>
</feature>
<evidence type="ECO:0000256" key="6">
    <source>
        <dbReference type="RuleBase" id="RU367087"/>
    </source>
</evidence>
<sequence>MRRKAFRNFKSSSAMRIREACHVDDISDSESIEHISHGAGASRFGNFHNYYKFNPPSKRLSVLGTDWLLPLADRRIVSTIDFGCNSGDLTVELHTQLRRLKLPLRTLGIDIDPVLIQTAKSLTARCDYGEVKFETVDVMRENERKSYVECFTSDGRFDLGLCFAVTMWIHLNHGDDGLRQFLQYISSRCDFLLVEPQTWKCYRNASRRMRRLKKVMFQDIGKLSWNNDVVQRIDEFIQNDCNMTIEQYFGITEWGRPLTLYRKYKRADKTNTPG</sequence>
<dbReference type="PANTHER" id="PTHR12315:SF1">
    <property type="entry name" value="RNA 5'-MONOPHOSPHATE METHYLTRANSFERASE"/>
    <property type="match status" value="1"/>
</dbReference>
<dbReference type="PROSITE" id="PS51515">
    <property type="entry name" value="BIN3_SAM"/>
    <property type="match status" value="1"/>
</dbReference>
<dbReference type="GO" id="GO:0008171">
    <property type="term" value="F:O-methyltransferase activity"/>
    <property type="evidence" value="ECO:0007669"/>
    <property type="project" value="UniProtKB-UniRule"/>
</dbReference>
<dbReference type="SUPFAM" id="SSF53335">
    <property type="entry name" value="S-adenosyl-L-methionine-dependent methyltransferases"/>
    <property type="match status" value="1"/>
</dbReference>
<dbReference type="RefSeq" id="XP_022662514.1">
    <property type="nucleotide sequence ID" value="XM_022806779.1"/>
</dbReference>
<evidence type="ECO:0000256" key="4">
    <source>
        <dbReference type="ARBA" id="ARBA00022691"/>
    </source>
</evidence>
<proteinExistence type="inferred from homology"/>
<keyword evidence="2 6" id="KW-0489">Methyltransferase</keyword>
<dbReference type="GO" id="GO:0032259">
    <property type="term" value="P:methylation"/>
    <property type="evidence" value="ECO:0007669"/>
    <property type="project" value="UniProtKB-KW"/>
</dbReference>
<dbReference type="OMA" id="LNHHDQG"/>
<dbReference type="InParanoid" id="A0A7M7K6T4"/>
<evidence type="ECO:0000256" key="5">
    <source>
        <dbReference type="PROSITE-ProRule" id="PRU00848"/>
    </source>
</evidence>
<dbReference type="KEGG" id="vde:111250869"/>
<evidence type="ECO:0000259" key="7">
    <source>
        <dbReference type="PROSITE" id="PS51515"/>
    </source>
</evidence>
<evidence type="ECO:0000313" key="8">
    <source>
        <dbReference type="EnsemblMetazoa" id="XP_022662514"/>
    </source>
</evidence>
<dbReference type="GO" id="GO:0008173">
    <property type="term" value="F:RNA methyltransferase activity"/>
    <property type="evidence" value="ECO:0007669"/>
    <property type="project" value="UniProtKB-UniRule"/>
</dbReference>
<keyword evidence="3 6" id="KW-0808">Transferase</keyword>
<dbReference type="GO" id="GO:0005737">
    <property type="term" value="C:cytoplasm"/>
    <property type="evidence" value="ECO:0007669"/>
    <property type="project" value="TreeGrafter"/>
</dbReference>
<dbReference type="EC" id="2.1.1.-" evidence="6"/>
<accession>A0A7M7K6T4</accession>
<organism evidence="8 9">
    <name type="scientific">Varroa destructor</name>
    <name type="common">Honeybee mite</name>
    <dbReference type="NCBI Taxonomy" id="109461"/>
    <lineage>
        <taxon>Eukaryota</taxon>
        <taxon>Metazoa</taxon>
        <taxon>Ecdysozoa</taxon>
        <taxon>Arthropoda</taxon>
        <taxon>Chelicerata</taxon>
        <taxon>Arachnida</taxon>
        <taxon>Acari</taxon>
        <taxon>Parasitiformes</taxon>
        <taxon>Mesostigmata</taxon>
        <taxon>Gamasina</taxon>
        <taxon>Dermanyssoidea</taxon>
        <taxon>Varroidae</taxon>
        <taxon>Varroa</taxon>
    </lineage>
</organism>
<evidence type="ECO:0000256" key="3">
    <source>
        <dbReference type="ARBA" id="ARBA00022679"/>
    </source>
</evidence>
<keyword evidence="9" id="KW-1185">Reference proteome</keyword>
<evidence type="ECO:0000313" key="9">
    <source>
        <dbReference type="Proteomes" id="UP000594260"/>
    </source>
</evidence>
<dbReference type="GeneID" id="111250869"/>
<comment type="similarity">
    <text evidence="1 6">Belongs to the methyltransferase superfamily.</text>
</comment>
<dbReference type="CDD" id="cd02440">
    <property type="entry name" value="AdoMet_MTases"/>
    <property type="match status" value="1"/>
</dbReference>
<evidence type="ECO:0000256" key="1">
    <source>
        <dbReference type="ARBA" id="ARBA00008361"/>
    </source>
</evidence>
<dbReference type="Pfam" id="PF06859">
    <property type="entry name" value="Bin3"/>
    <property type="match status" value="1"/>
</dbReference>
<dbReference type="InterPro" id="IPR029063">
    <property type="entry name" value="SAM-dependent_MTases_sf"/>
</dbReference>
<dbReference type="InterPro" id="IPR024160">
    <property type="entry name" value="BIN3_SAM-bd_dom"/>
</dbReference>
<dbReference type="Gene3D" id="3.40.50.150">
    <property type="entry name" value="Vaccinia Virus protein VP39"/>
    <property type="match status" value="1"/>
</dbReference>